<accession>A0ABD1IRY7</accession>
<dbReference type="InterPro" id="IPR001356">
    <property type="entry name" value="HD"/>
</dbReference>
<feature type="compositionally biased region" description="Polar residues" evidence="6">
    <location>
        <begin position="463"/>
        <end position="473"/>
    </location>
</feature>
<organism evidence="8 9">
    <name type="scientific">Coilia grayii</name>
    <name type="common">Gray's grenadier anchovy</name>
    <dbReference type="NCBI Taxonomy" id="363190"/>
    <lineage>
        <taxon>Eukaryota</taxon>
        <taxon>Metazoa</taxon>
        <taxon>Chordata</taxon>
        <taxon>Craniata</taxon>
        <taxon>Vertebrata</taxon>
        <taxon>Euteleostomi</taxon>
        <taxon>Actinopterygii</taxon>
        <taxon>Neopterygii</taxon>
        <taxon>Teleostei</taxon>
        <taxon>Clupei</taxon>
        <taxon>Clupeiformes</taxon>
        <taxon>Clupeoidei</taxon>
        <taxon>Engraulidae</taxon>
        <taxon>Coilinae</taxon>
        <taxon>Coilia</taxon>
    </lineage>
</organism>
<feature type="region of interest" description="Disordered" evidence="6">
    <location>
        <begin position="596"/>
        <end position="674"/>
    </location>
</feature>
<comment type="caution">
    <text evidence="8">The sequence shown here is derived from an EMBL/GenBank/DDBJ whole genome shotgun (WGS) entry which is preliminary data.</text>
</comment>
<feature type="DNA-binding region" description="Homeobox" evidence="4">
    <location>
        <begin position="534"/>
        <end position="597"/>
    </location>
</feature>
<feature type="domain" description="Homeobox" evidence="7">
    <location>
        <begin position="1"/>
        <end position="62"/>
    </location>
</feature>
<dbReference type="Gene3D" id="1.10.10.60">
    <property type="entry name" value="Homeodomain-like"/>
    <property type="match status" value="2"/>
</dbReference>
<evidence type="ECO:0000259" key="7">
    <source>
        <dbReference type="PROSITE" id="PS50071"/>
    </source>
</evidence>
<feature type="DNA-binding region" description="Homeobox" evidence="4">
    <location>
        <begin position="3"/>
        <end position="63"/>
    </location>
</feature>
<dbReference type="CDD" id="cd00086">
    <property type="entry name" value="homeodomain"/>
    <property type="match status" value="1"/>
</dbReference>
<feature type="compositionally biased region" description="Acidic residues" evidence="6">
    <location>
        <begin position="758"/>
        <end position="778"/>
    </location>
</feature>
<dbReference type="GO" id="GO:0003677">
    <property type="term" value="F:DNA binding"/>
    <property type="evidence" value="ECO:0007669"/>
    <property type="project" value="UniProtKB-UniRule"/>
</dbReference>
<keyword evidence="3 4" id="KW-0539">Nucleus</keyword>
<protein>
    <recommendedName>
        <fullName evidence="7">Homeobox domain-containing protein</fullName>
    </recommendedName>
</protein>
<feature type="compositionally biased region" description="Acidic residues" evidence="6">
    <location>
        <begin position="789"/>
        <end position="800"/>
    </location>
</feature>
<feature type="region of interest" description="Disordered" evidence="6">
    <location>
        <begin position="170"/>
        <end position="217"/>
    </location>
</feature>
<dbReference type="InterPro" id="IPR009057">
    <property type="entry name" value="Homeodomain-like_sf"/>
</dbReference>
<feature type="domain" description="Homeobox" evidence="7">
    <location>
        <begin position="532"/>
        <end position="596"/>
    </location>
</feature>
<dbReference type="EMBL" id="JBHFQA010000024">
    <property type="protein sequence ID" value="KAL2077767.1"/>
    <property type="molecule type" value="Genomic_DNA"/>
</dbReference>
<keyword evidence="5" id="KW-0175">Coiled coil</keyword>
<feature type="region of interest" description="Disordered" evidence="6">
    <location>
        <begin position="59"/>
        <end position="84"/>
    </location>
</feature>
<dbReference type="AlphaFoldDB" id="A0ABD1IRY7"/>
<dbReference type="Proteomes" id="UP001591681">
    <property type="component" value="Unassembled WGS sequence"/>
</dbReference>
<dbReference type="GO" id="GO:0005634">
    <property type="term" value="C:nucleus"/>
    <property type="evidence" value="ECO:0007669"/>
    <property type="project" value="UniProtKB-SubCell"/>
</dbReference>
<feature type="compositionally biased region" description="Pro residues" evidence="6">
    <location>
        <begin position="600"/>
        <end position="610"/>
    </location>
</feature>
<feature type="compositionally biased region" description="Low complexity" evidence="6">
    <location>
        <begin position="302"/>
        <end position="320"/>
    </location>
</feature>
<proteinExistence type="predicted"/>
<reference evidence="8 9" key="1">
    <citation type="submission" date="2024-09" db="EMBL/GenBank/DDBJ databases">
        <title>A chromosome-level genome assembly of Gray's grenadier anchovy, Coilia grayii.</title>
        <authorList>
            <person name="Fu Z."/>
        </authorList>
    </citation>
    <scope>NUCLEOTIDE SEQUENCE [LARGE SCALE GENOMIC DNA]</scope>
    <source>
        <strain evidence="8">G4</strain>
        <tissue evidence="8">Muscle</tissue>
    </source>
</reference>
<feature type="compositionally biased region" description="Basic and acidic residues" evidence="6">
    <location>
        <begin position="627"/>
        <end position="643"/>
    </location>
</feature>
<evidence type="ECO:0000256" key="1">
    <source>
        <dbReference type="ARBA" id="ARBA00023125"/>
    </source>
</evidence>
<feature type="region of interest" description="Disordered" evidence="6">
    <location>
        <begin position="392"/>
        <end position="478"/>
    </location>
</feature>
<sequence length="800" mass="85118">MNLRSVFTPEQQRILERYYDNGMTNQSKSCFQLILQCAQETKLDFSVVRTWVGNKRRKLASKADQNGQRHGDLTHSLSNHALAGGGGGAGPLGVGSVLSNELAAARGLQRGPTMAHLLPPTSCPSSSSSPSSCSPHSSGGGGSSSGSGSNSNNNNNDVIVTGIYSVGRSSNSSRLEGVASHSRSSASKTQPHIHTLDTDTHPTHARAAVRSDSSSSSSSSAVAAAAAAAALHSRVSVTLPHSRSPHMQPSPSNSLLYGQARKSYLSRDPSATATAAPAGIPRGWTKQYGNNQPPQGWALGGPSQSQVLPPVPSASSVPVHQPTPPRSSTDPSVRIQQVFTLAGLAEAQQRLAMGGVLGGGGGVVSQEVRSTRRPPRPPDPYETFSIAMETGDADDEYSREEELASMSAQMQIGRPRSSSSQSGEGGSGGGGGGGGGSTAAVAGASWMDGRGGGRGSPSVGGRNQVSLPHNASSPDHFGEKGCQTQSSYLAGSGGWGGFPLRLLSQDSTIGLANLKQIPGNVTAPWLISNSRKRTLQDRTQFSDKDLYTLKRYWDNGMTSLGSVCREKISAASTELSVDSEIIKTWIGNRRRKYRLMGIDIPPPKGGPPNFPKQSSTDVPSPPTPEGPEPKTPDVGESSEHNDEVTVCLSEDGMSDPYQREKDTGQEDMNAIGQTENVKIEIIDDDEDDDGDLMTSDMEQMQSLLEFKHEEVQFLENELENQKQRYFELKSFTRSLLSAVKNNDKEKQQELLASLPQLTDDDCERSPEREEEPNMEEDMTMTAVPPESSVSEEEGGNVEMM</sequence>
<evidence type="ECO:0000256" key="6">
    <source>
        <dbReference type="SAM" id="MobiDB-lite"/>
    </source>
</evidence>
<feature type="region of interest" description="Disordered" evidence="6">
    <location>
        <begin position="113"/>
        <end position="154"/>
    </location>
</feature>
<feature type="compositionally biased region" description="Low complexity" evidence="6">
    <location>
        <begin position="205"/>
        <end position="217"/>
    </location>
</feature>
<evidence type="ECO:0000256" key="4">
    <source>
        <dbReference type="PROSITE-ProRule" id="PRU00108"/>
    </source>
</evidence>
<feature type="compositionally biased region" description="Low complexity" evidence="6">
    <location>
        <begin position="438"/>
        <end position="448"/>
    </location>
</feature>
<dbReference type="PANTHER" id="PTHR11636">
    <property type="entry name" value="POU DOMAIN"/>
    <property type="match status" value="1"/>
</dbReference>
<evidence type="ECO:0000313" key="8">
    <source>
        <dbReference type="EMBL" id="KAL2077767.1"/>
    </source>
</evidence>
<feature type="region of interest" description="Disordered" evidence="6">
    <location>
        <begin position="742"/>
        <end position="800"/>
    </location>
</feature>
<dbReference type="PANTHER" id="PTHR11636:SF80">
    <property type="entry name" value="HIGHLY DIVERGENT HOMEOBOX"/>
    <property type="match status" value="1"/>
</dbReference>
<name>A0ABD1IRY7_9TELE</name>
<feature type="compositionally biased region" description="Low complexity" evidence="6">
    <location>
        <begin position="123"/>
        <end position="137"/>
    </location>
</feature>
<comment type="subcellular location">
    <subcellularLocation>
        <location evidence="4">Nucleus</location>
    </subcellularLocation>
</comment>
<evidence type="ECO:0000313" key="9">
    <source>
        <dbReference type="Proteomes" id="UP001591681"/>
    </source>
</evidence>
<feature type="compositionally biased region" description="Gly residues" evidence="6">
    <location>
        <begin position="423"/>
        <end position="437"/>
    </location>
</feature>
<feature type="compositionally biased region" description="Polar residues" evidence="6">
    <location>
        <begin position="181"/>
        <end position="192"/>
    </location>
</feature>
<dbReference type="SUPFAM" id="SSF46689">
    <property type="entry name" value="Homeodomain-like"/>
    <property type="match status" value="2"/>
</dbReference>
<dbReference type="InterPro" id="IPR050255">
    <property type="entry name" value="POU_domain_TF"/>
</dbReference>
<feature type="region of interest" description="Disordered" evidence="6">
    <location>
        <begin position="266"/>
        <end position="332"/>
    </location>
</feature>
<keyword evidence="2 4" id="KW-0371">Homeobox</keyword>
<gene>
    <name evidence="8" type="ORF">ACEWY4_027271</name>
</gene>
<evidence type="ECO:0000256" key="3">
    <source>
        <dbReference type="ARBA" id="ARBA00023242"/>
    </source>
</evidence>
<evidence type="ECO:0000256" key="5">
    <source>
        <dbReference type="SAM" id="Coils"/>
    </source>
</evidence>
<evidence type="ECO:0000256" key="2">
    <source>
        <dbReference type="ARBA" id="ARBA00023155"/>
    </source>
</evidence>
<feature type="coiled-coil region" evidence="5">
    <location>
        <begin position="697"/>
        <end position="724"/>
    </location>
</feature>
<keyword evidence="9" id="KW-1185">Reference proteome</keyword>
<keyword evidence="1 4" id="KW-0238">DNA-binding</keyword>
<dbReference type="PROSITE" id="PS50071">
    <property type="entry name" value="HOMEOBOX_2"/>
    <property type="match status" value="2"/>
</dbReference>
<feature type="region of interest" description="Disordered" evidence="6">
    <location>
        <begin position="364"/>
        <end position="383"/>
    </location>
</feature>